<evidence type="ECO:0000313" key="1">
    <source>
        <dbReference type="EMBL" id="SIN66192.1"/>
    </source>
</evidence>
<comment type="caution">
    <text evidence="1">The sequence shown here is derived from an EMBL/GenBank/DDBJ whole genome shotgun (WGS) entry which is preliminary data.</text>
</comment>
<sequence length="129" mass="14236">MVRGRRKGLKYGLLFLIAVTSLFAFSGRSFCEEEAVKIALTTSSFRYDADRKTLELDVTVKNMTSVELEGPGVMVTLYGPGDKLILQRSFRARRVALLPGEESEVKASFFVEGPFYDVRLTALEGMGGG</sequence>
<dbReference type="EMBL" id="FSQZ01000001">
    <property type="protein sequence ID" value="SIN66192.1"/>
    <property type="molecule type" value="Genomic_DNA"/>
</dbReference>
<keyword evidence="2" id="KW-1185">Reference proteome</keyword>
<name>A0ABY1JCP1_9BACT</name>
<gene>
    <name evidence="1" type="ORF">SAMN05444368_0871</name>
</gene>
<dbReference type="Proteomes" id="UP000185093">
    <property type="component" value="Unassembled WGS sequence"/>
</dbReference>
<proteinExistence type="predicted"/>
<reference evidence="1 2" key="1">
    <citation type="submission" date="2016-11" db="EMBL/GenBank/DDBJ databases">
        <authorList>
            <person name="Varghese N."/>
            <person name="Submissions S."/>
        </authorList>
    </citation>
    <scope>NUCLEOTIDE SEQUENCE [LARGE SCALE GENOMIC DNA]</scope>
    <source>
        <strain evidence="1 2">DSM 20664</strain>
    </source>
</reference>
<accession>A0ABY1JCP1</accession>
<protein>
    <recommendedName>
        <fullName evidence="3">FixG C-terminal immunoglobulin-like domain-containing protein</fullName>
    </recommendedName>
</protein>
<evidence type="ECO:0008006" key="3">
    <source>
        <dbReference type="Google" id="ProtNLM"/>
    </source>
</evidence>
<organism evidence="1 2">
    <name type="scientific">Acetomicrobium flavidum</name>
    <dbReference type="NCBI Taxonomy" id="49896"/>
    <lineage>
        <taxon>Bacteria</taxon>
        <taxon>Thermotogati</taxon>
        <taxon>Synergistota</taxon>
        <taxon>Synergistia</taxon>
        <taxon>Synergistales</taxon>
        <taxon>Acetomicrobiaceae</taxon>
        <taxon>Acetomicrobium</taxon>
    </lineage>
</organism>
<evidence type="ECO:0000313" key="2">
    <source>
        <dbReference type="Proteomes" id="UP000185093"/>
    </source>
</evidence>